<name>A0A812W702_SYMPI</name>
<reference evidence="1" key="1">
    <citation type="submission" date="2021-02" db="EMBL/GenBank/DDBJ databases">
        <authorList>
            <person name="Dougan E. K."/>
            <person name="Rhodes N."/>
            <person name="Thang M."/>
            <person name="Chan C."/>
        </authorList>
    </citation>
    <scope>NUCLEOTIDE SEQUENCE</scope>
</reference>
<dbReference type="EMBL" id="CAJNIZ010043398">
    <property type="protein sequence ID" value="CAE7659206.1"/>
    <property type="molecule type" value="Genomic_DNA"/>
</dbReference>
<accession>A0A812W702</accession>
<feature type="non-terminal residue" evidence="1">
    <location>
        <position position="1"/>
    </location>
</feature>
<comment type="caution">
    <text evidence="1">The sequence shown here is derived from an EMBL/GenBank/DDBJ whole genome shotgun (WGS) entry which is preliminary data.</text>
</comment>
<feature type="non-terminal residue" evidence="1">
    <location>
        <position position="65"/>
    </location>
</feature>
<protein>
    <submittedName>
        <fullName evidence="1">Uncharacterized protein</fullName>
    </submittedName>
</protein>
<evidence type="ECO:0000313" key="1">
    <source>
        <dbReference type="EMBL" id="CAE7659206.1"/>
    </source>
</evidence>
<dbReference type="AlphaFoldDB" id="A0A812W702"/>
<proteinExistence type="predicted"/>
<evidence type="ECO:0000313" key="2">
    <source>
        <dbReference type="Proteomes" id="UP000649617"/>
    </source>
</evidence>
<organism evidence="1 2">
    <name type="scientific">Symbiodinium pilosum</name>
    <name type="common">Dinoflagellate</name>
    <dbReference type="NCBI Taxonomy" id="2952"/>
    <lineage>
        <taxon>Eukaryota</taxon>
        <taxon>Sar</taxon>
        <taxon>Alveolata</taxon>
        <taxon>Dinophyceae</taxon>
        <taxon>Suessiales</taxon>
        <taxon>Symbiodiniaceae</taxon>
        <taxon>Symbiodinium</taxon>
    </lineage>
</organism>
<keyword evidence="2" id="KW-1185">Reference proteome</keyword>
<dbReference type="Proteomes" id="UP000649617">
    <property type="component" value="Unassembled WGS sequence"/>
</dbReference>
<gene>
    <name evidence="1" type="ORF">SPIL2461_LOCUS17824</name>
</gene>
<sequence length="65" mass="7980">VLREEYYRHLTDFNDEELVASWKRQVIECTMLVDDSTMRVVILAFTLDMTDFLQVQFYYEYIEDE</sequence>